<dbReference type="Pfam" id="PF09351">
    <property type="entry name" value="DUF1993"/>
    <property type="match status" value="1"/>
</dbReference>
<evidence type="ECO:0000313" key="2">
    <source>
        <dbReference type="Proteomes" id="UP001254608"/>
    </source>
</evidence>
<gene>
    <name evidence="1" type="ORF">RM530_14070</name>
</gene>
<dbReference type="RefSeq" id="WP_311365887.1">
    <property type="nucleotide sequence ID" value="NZ_JAVRIC010000022.1"/>
</dbReference>
<protein>
    <submittedName>
        <fullName evidence="1">DUF1993 domain-containing protein</fullName>
    </submittedName>
</protein>
<dbReference type="PANTHER" id="PTHR36922">
    <property type="entry name" value="BLL2446 PROTEIN"/>
    <property type="match status" value="1"/>
</dbReference>
<accession>A0ABU2WMM0</accession>
<comment type="caution">
    <text evidence="1">The sequence shown here is derived from an EMBL/GenBank/DDBJ whole genome shotgun (WGS) entry which is preliminary data.</text>
</comment>
<evidence type="ECO:0000313" key="1">
    <source>
        <dbReference type="EMBL" id="MDT0498474.1"/>
    </source>
</evidence>
<dbReference type="Proteomes" id="UP001254608">
    <property type="component" value="Unassembled WGS sequence"/>
</dbReference>
<dbReference type="InterPro" id="IPR034660">
    <property type="entry name" value="DinB/YfiT-like"/>
</dbReference>
<reference evidence="1 2" key="1">
    <citation type="submission" date="2023-09" db="EMBL/GenBank/DDBJ databases">
        <authorList>
            <person name="Rey-Velasco X."/>
        </authorList>
    </citation>
    <scope>NUCLEOTIDE SEQUENCE [LARGE SCALE GENOMIC DNA]</scope>
    <source>
        <strain evidence="1 2">W345</strain>
    </source>
</reference>
<proteinExistence type="predicted"/>
<organism evidence="1 2">
    <name type="scientific">Banduia mediterranea</name>
    <dbReference type="NCBI Taxonomy" id="3075609"/>
    <lineage>
        <taxon>Bacteria</taxon>
        <taxon>Pseudomonadati</taxon>
        <taxon>Pseudomonadota</taxon>
        <taxon>Gammaproteobacteria</taxon>
        <taxon>Nevskiales</taxon>
        <taxon>Algiphilaceae</taxon>
        <taxon>Banduia</taxon>
    </lineage>
</organism>
<dbReference type="SUPFAM" id="SSF109854">
    <property type="entry name" value="DinB/YfiT-like putative metalloenzymes"/>
    <property type="match status" value="1"/>
</dbReference>
<dbReference type="InterPro" id="IPR018531">
    <property type="entry name" value="DUF1993"/>
</dbReference>
<dbReference type="PANTHER" id="PTHR36922:SF1">
    <property type="entry name" value="DUF1993 DOMAIN-CONTAINING PROTEIN"/>
    <property type="match status" value="1"/>
</dbReference>
<name>A0ABU2WMM0_9GAMM</name>
<sequence length="168" mass="18861">MAISMYEASAPVFTRMIGNLRNMLVKADAHAKARGYEVDVLVESRLAPDMFPLRRQVQIASDAAKGSMARLAGRDVPSWDDTETTMAQLIERLDKTLEYLAGFSPDQVDGSEERQVVVKTRMRELRFTGLQYLQGFAVPNLYFHVVTSYNILRHNGVELGKMDFLGGT</sequence>
<dbReference type="EMBL" id="JAVRIC010000022">
    <property type="protein sequence ID" value="MDT0498474.1"/>
    <property type="molecule type" value="Genomic_DNA"/>
</dbReference>
<dbReference type="Gene3D" id="1.20.120.450">
    <property type="entry name" value="dinb family like domain"/>
    <property type="match status" value="1"/>
</dbReference>
<keyword evidence="2" id="KW-1185">Reference proteome</keyword>